<dbReference type="GO" id="GO:0071949">
    <property type="term" value="F:FAD binding"/>
    <property type="evidence" value="ECO:0007669"/>
    <property type="project" value="InterPro"/>
</dbReference>
<dbReference type="GO" id="GO:0003824">
    <property type="term" value="F:catalytic activity"/>
    <property type="evidence" value="ECO:0007669"/>
    <property type="project" value="InterPro"/>
</dbReference>
<dbReference type="Proteomes" id="UP000078272">
    <property type="component" value="Unassembled WGS sequence"/>
</dbReference>
<proteinExistence type="predicted"/>
<gene>
    <name evidence="4" type="ORF">NS226_10380</name>
</gene>
<dbReference type="InterPro" id="IPR036318">
    <property type="entry name" value="FAD-bd_PCMH-like_sf"/>
</dbReference>
<organism evidence="4 5">
    <name type="scientific">Aureimonas ureilytica</name>
    <dbReference type="NCBI Taxonomy" id="401562"/>
    <lineage>
        <taxon>Bacteria</taxon>
        <taxon>Pseudomonadati</taxon>
        <taxon>Pseudomonadota</taxon>
        <taxon>Alphaproteobacteria</taxon>
        <taxon>Hyphomicrobiales</taxon>
        <taxon>Aurantimonadaceae</taxon>
        <taxon>Aureimonas</taxon>
    </lineage>
</organism>
<dbReference type="InterPro" id="IPR016166">
    <property type="entry name" value="FAD-bd_PCMH"/>
</dbReference>
<sequence length="390" mass="41165">MRDVVAEALARKEPLAVEGRGSKTGLGRPVQAAHTLSLAGLSGVNFYEPEELVISARAGTPIAEIEALLSERGQRFDFEPMDYGPLHGRLAGEGTIGGVLACNLSGPRRLKQGAARDHILGVTAVSGRGEIFRSGGRVVKNVTGYDLSKGMAGSYGTLAVMADVIFKTMPRPPAETTLLLRGLSDGEAAQAMSAALGSSVEASGASHLPYGVAARVLSGELGREAATAIRLDGFGPSVAARAEHLGAGLSRVGPLERLEGEASERFWRDIRDVAPFADGTENPVWRVSLPPMQGHDFVMALRMQAAADAFYDWQGGLVWLRMDGGRSEADLVRGLLARHGGGHATLVRAPEAERLSLPVFQPQPAPLAALSRRLKDQFDPAGILNPGRMA</sequence>
<evidence type="ECO:0000256" key="1">
    <source>
        <dbReference type="ARBA" id="ARBA00022630"/>
    </source>
</evidence>
<keyword evidence="1" id="KW-0285">Flavoprotein</keyword>
<dbReference type="InterPro" id="IPR016164">
    <property type="entry name" value="FAD-linked_Oxase-like_C"/>
</dbReference>
<dbReference type="SUPFAM" id="SSF55103">
    <property type="entry name" value="FAD-linked oxidases, C-terminal domain"/>
    <property type="match status" value="1"/>
</dbReference>
<dbReference type="SUPFAM" id="SSF56176">
    <property type="entry name" value="FAD-binding/transporter-associated domain-like"/>
    <property type="match status" value="1"/>
</dbReference>
<dbReference type="AlphaFoldDB" id="A0A175R9C8"/>
<comment type="caution">
    <text evidence="4">The sequence shown here is derived from an EMBL/GenBank/DDBJ whole genome shotgun (WGS) entry which is preliminary data.</text>
</comment>
<dbReference type="InterPro" id="IPR016169">
    <property type="entry name" value="FAD-bd_PCMH_sub2"/>
</dbReference>
<feature type="domain" description="FAD-binding PCMH-type" evidence="3">
    <location>
        <begin position="1"/>
        <end position="171"/>
    </location>
</feature>
<protein>
    <submittedName>
        <fullName evidence="4">2-hydroxy-acid oxidase</fullName>
    </submittedName>
</protein>
<dbReference type="NCBIfam" id="NF008439">
    <property type="entry name" value="PRK11282.1"/>
    <property type="match status" value="1"/>
</dbReference>
<evidence type="ECO:0000259" key="3">
    <source>
        <dbReference type="PROSITE" id="PS51387"/>
    </source>
</evidence>
<dbReference type="Gene3D" id="3.30.465.10">
    <property type="match status" value="1"/>
</dbReference>
<dbReference type="PROSITE" id="PS51387">
    <property type="entry name" value="FAD_PCMH"/>
    <property type="match status" value="1"/>
</dbReference>
<evidence type="ECO:0000313" key="4">
    <source>
        <dbReference type="EMBL" id="KTQ95843.1"/>
    </source>
</evidence>
<dbReference type="PATRIC" id="fig|401562.3.peg.1551"/>
<dbReference type="InterPro" id="IPR006094">
    <property type="entry name" value="Oxid_FAD_bind_N"/>
</dbReference>
<dbReference type="STRING" id="401562.NS365_17135"/>
<evidence type="ECO:0000313" key="5">
    <source>
        <dbReference type="Proteomes" id="UP000078272"/>
    </source>
</evidence>
<reference evidence="4 5" key="1">
    <citation type="journal article" date="2016" name="Front. Microbiol.">
        <title>Genomic Resource of Rice Seed Associated Bacteria.</title>
        <authorList>
            <person name="Midha S."/>
            <person name="Bansal K."/>
            <person name="Sharma S."/>
            <person name="Kumar N."/>
            <person name="Patil P.P."/>
            <person name="Chaudhry V."/>
            <person name="Patil P.B."/>
        </authorList>
    </citation>
    <scope>NUCLEOTIDE SEQUENCE [LARGE SCALE GENOMIC DNA]</scope>
    <source>
        <strain evidence="4 5">NS226</strain>
    </source>
</reference>
<keyword evidence="2" id="KW-0274">FAD</keyword>
<name>A0A175R9C8_9HYPH</name>
<dbReference type="PANTHER" id="PTHR11748">
    <property type="entry name" value="D-LACTATE DEHYDROGENASE"/>
    <property type="match status" value="1"/>
</dbReference>
<dbReference type="Pfam" id="PF01565">
    <property type="entry name" value="FAD_binding_4"/>
    <property type="match status" value="1"/>
</dbReference>
<dbReference type="EMBL" id="LDPZ01000020">
    <property type="protein sequence ID" value="KTQ95843.1"/>
    <property type="molecule type" value="Genomic_DNA"/>
</dbReference>
<dbReference type="PANTHER" id="PTHR11748:SF103">
    <property type="entry name" value="GLYCOLATE OXIDASE SUBUNIT GLCE"/>
    <property type="match status" value="1"/>
</dbReference>
<evidence type="ECO:0000256" key="2">
    <source>
        <dbReference type="ARBA" id="ARBA00022827"/>
    </source>
</evidence>
<accession>A0A175R9C8</accession>